<keyword evidence="2 3" id="KW-0732">Signal</keyword>
<keyword evidence="6" id="KW-1185">Reference proteome</keyword>
<accession>A0AAW5E7B2</accession>
<dbReference type="Gene3D" id="3.40.50.2300">
    <property type="match status" value="2"/>
</dbReference>
<dbReference type="InterPro" id="IPR051010">
    <property type="entry name" value="BCAA_transport"/>
</dbReference>
<organism evidence="5 6">
    <name type="scientific">Fredinandcohnia quinoae</name>
    <dbReference type="NCBI Taxonomy" id="2918902"/>
    <lineage>
        <taxon>Bacteria</taxon>
        <taxon>Bacillati</taxon>
        <taxon>Bacillota</taxon>
        <taxon>Bacilli</taxon>
        <taxon>Bacillales</taxon>
        <taxon>Bacillaceae</taxon>
        <taxon>Fredinandcohnia</taxon>
    </lineage>
</organism>
<protein>
    <submittedName>
        <fullName evidence="5">ABC transporter substrate-binding protein</fullName>
    </submittedName>
</protein>
<comment type="similarity">
    <text evidence="1">Belongs to the leucine-binding protein family.</text>
</comment>
<evidence type="ECO:0000256" key="3">
    <source>
        <dbReference type="SAM" id="SignalP"/>
    </source>
</evidence>
<dbReference type="InterPro" id="IPR028081">
    <property type="entry name" value="Leu-bd"/>
</dbReference>
<dbReference type="InterPro" id="IPR028082">
    <property type="entry name" value="Peripla_BP_I"/>
</dbReference>
<dbReference type="CDD" id="cd06347">
    <property type="entry name" value="PBP1_ABC_LivK_ligand_binding-like"/>
    <property type="match status" value="1"/>
</dbReference>
<evidence type="ECO:0000313" key="5">
    <source>
        <dbReference type="EMBL" id="MCH1625023.1"/>
    </source>
</evidence>
<dbReference type="RefSeq" id="WP_240253934.1">
    <property type="nucleotide sequence ID" value="NZ_JAKTTI010000007.1"/>
</dbReference>
<evidence type="ECO:0000313" key="6">
    <source>
        <dbReference type="Proteomes" id="UP001431131"/>
    </source>
</evidence>
<dbReference type="Pfam" id="PF13458">
    <property type="entry name" value="Peripla_BP_6"/>
    <property type="match status" value="1"/>
</dbReference>
<evidence type="ECO:0000256" key="1">
    <source>
        <dbReference type="ARBA" id="ARBA00010062"/>
    </source>
</evidence>
<dbReference type="PANTHER" id="PTHR30483">
    <property type="entry name" value="LEUCINE-SPECIFIC-BINDING PROTEIN"/>
    <property type="match status" value="1"/>
</dbReference>
<gene>
    <name evidence="5" type="ORF">MJG50_06755</name>
</gene>
<feature type="signal peptide" evidence="3">
    <location>
        <begin position="1"/>
        <end position="21"/>
    </location>
</feature>
<dbReference type="PROSITE" id="PS51257">
    <property type="entry name" value="PROKAR_LIPOPROTEIN"/>
    <property type="match status" value="1"/>
</dbReference>
<proteinExistence type="inferred from homology"/>
<reference evidence="5" key="1">
    <citation type="submission" date="2022-02" db="EMBL/GenBank/DDBJ databases">
        <title>Fredinandcohnia quinoae sp. nov. isolated from Chenopodium quinoa seeds.</title>
        <authorList>
            <person name="Saati-Santamaria Z."/>
            <person name="Flores-Felix J.D."/>
            <person name="Igual J.M."/>
            <person name="Velazquez E."/>
            <person name="Garcia-Fraile P."/>
            <person name="Martinez-Molina E."/>
        </authorList>
    </citation>
    <scope>NUCLEOTIDE SEQUENCE</scope>
    <source>
        <strain evidence="5">SECRCQ15</strain>
    </source>
</reference>
<dbReference type="AlphaFoldDB" id="A0AAW5E7B2"/>
<sequence>MKKKRVFALLSTILLMLGLLAGCSSSESGGEGGEGDIIKIGVNLELTGESEFIGKSIEQGLDLALKHVNEEGIGGKTIELVKIDNKSSEDEAKSGATKLIDDDKVIAIIGSGTNETTLAQIDIAQEKKIPLITPTGMDASLTSQEYVFRTTFIDSYQGPAAANFASQDLSLKNAVILIDNASDYSKNLAESFKNAFEENGGKVVSEEEYSSGDTDFAAILANVQSANPEFLYVPGHYEEVGLILKQARELGLKIPFIGGDGWDSAELGNISGKQMLTNAFITTHYTSKDKDKAVATFVRKFKEKNTGQVANTYSALGYDTVFLLADAIKRAGSADPEKIQEALAATDGLALITGTLTFDADRNPLKSITIIEYKDGIQQFIKKIEPKE</sequence>
<name>A0AAW5E7B2_9BACI</name>
<feature type="domain" description="Leucine-binding protein" evidence="4">
    <location>
        <begin position="38"/>
        <end position="373"/>
    </location>
</feature>
<dbReference type="SUPFAM" id="SSF53822">
    <property type="entry name" value="Periplasmic binding protein-like I"/>
    <property type="match status" value="1"/>
</dbReference>
<evidence type="ECO:0000259" key="4">
    <source>
        <dbReference type="Pfam" id="PF13458"/>
    </source>
</evidence>
<dbReference type="PANTHER" id="PTHR30483:SF6">
    <property type="entry name" value="PERIPLASMIC BINDING PROTEIN OF ABC TRANSPORTER FOR NATURAL AMINO ACIDS"/>
    <property type="match status" value="1"/>
</dbReference>
<evidence type="ECO:0000256" key="2">
    <source>
        <dbReference type="ARBA" id="ARBA00022729"/>
    </source>
</evidence>
<dbReference type="Proteomes" id="UP001431131">
    <property type="component" value="Unassembled WGS sequence"/>
</dbReference>
<comment type="caution">
    <text evidence="5">The sequence shown here is derived from an EMBL/GenBank/DDBJ whole genome shotgun (WGS) entry which is preliminary data.</text>
</comment>
<dbReference type="EMBL" id="JAKTTI010000007">
    <property type="protein sequence ID" value="MCH1625023.1"/>
    <property type="molecule type" value="Genomic_DNA"/>
</dbReference>
<feature type="chain" id="PRO_5043666521" evidence="3">
    <location>
        <begin position="22"/>
        <end position="388"/>
    </location>
</feature>